<dbReference type="EMBL" id="ATLV01024233">
    <property type="status" value="NOT_ANNOTATED_CDS"/>
    <property type="molecule type" value="Genomic_DNA"/>
</dbReference>
<reference evidence="2 4" key="1">
    <citation type="journal article" date="2014" name="BMC Genomics">
        <title>Genome sequence of Anopheles sinensis provides insight into genetics basis of mosquito competence for malaria parasites.</title>
        <authorList>
            <person name="Zhou D."/>
            <person name="Zhang D."/>
            <person name="Ding G."/>
            <person name="Shi L."/>
            <person name="Hou Q."/>
            <person name="Ye Y."/>
            <person name="Xu Y."/>
            <person name="Zhou H."/>
            <person name="Xiong C."/>
            <person name="Li S."/>
            <person name="Yu J."/>
            <person name="Hong S."/>
            <person name="Yu X."/>
            <person name="Zou P."/>
            <person name="Chen C."/>
            <person name="Chang X."/>
            <person name="Wang W."/>
            <person name="Lv Y."/>
            <person name="Sun Y."/>
            <person name="Ma L."/>
            <person name="Shen B."/>
            <person name="Zhu C."/>
        </authorList>
    </citation>
    <scope>NUCLEOTIDE SEQUENCE [LARGE SCALE GENOMIC DNA]</scope>
</reference>
<protein>
    <submittedName>
        <fullName evidence="2 3">Coiled-coil domain-containing protein 40-like protein</fullName>
    </submittedName>
</protein>
<accession>A0A084WLE8</accession>
<name>A0A084WLE8_ANOSI</name>
<evidence type="ECO:0000313" key="3">
    <source>
        <dbReference type="EnsemblMetazoa" id="ASIC019094-PA"/>
    </source>
</evidence>
<keyword evidence="4" id="KW-1185">Reference proteome</keyword>
<gene>
    <name evidence="2" type="ORF">ZHAS_00019094</name>
</gene>
<dbReference type="EMBL" id="KE525350">
    <property type="protein sequence ID" value="KFB51042.1"/>
    <property type="molecule type" value="Genomic_DNA"/>
</dbReference>
<proteinExistence type="predicted"/>
<evidence type="ECO:0000256" key="1">
    <source>
        <dbReference type="SAM" id="MobiDB-lite"/>
    </source>
</evidence>
<dbReference type="EnsemblMetazoa" id="ASIC019094-RA">
    <property type="protein sequence ID" value="ASIC019094-PA"/>
    <property type="gene ID" value="ASIC019094"/>
</dbReference>
<reference evidence="3" key="2">
    <citation type="submission" date="2020-05" db="UniProtKB">
        <authorList>
            <consortium name="EnsemblMetazoa"/>
        </authorList>
    </citation>
    <scope>IDENTIFICATION</scope>
</reference>
<organism evidence="2">
    <name type="scientific">Anopheles sinensis</name>
    <name type="common">Mosquito</name>
    <dbReference type="NCBI Taxonomy" id="74873"/>
    <lineage>
        <taxon>Eukaryota</taxon>
        <taxon>Metazoa</taxon>
        <taxon>Ecdysozoa</taxon>
        <taxon>Arthropoda</taxon>
        <taxon>Hexapoda</taxon>
        <taxon>Insecta</taxon>
        <taxon>Pterygota</taxon>
        <taxon>Neoptera</taxon>
        <taxon>Endopterygota</taxon>
        <taxon>Diptera</taxon>
        <taxon>Nematocera</taxon>
        <taxon>Culicoidea</taxon>
        <taxon>Culicidae</taxon>
        <taxon>Anophelinae</taxon>
        <taxon>Anopheles</taxon>
    </lineage>
</organism>
<dbReference type="Proteomes" id="UP000030765">
    <property type="component" value="Unassembled WGS sequence"/>
</dbReference>
<feature type="region of interest" description="Disordered" evidence="1">
    <location>
        <begin position="1"/>
        <end position="49"/>
    </location>
</feature>
<dbReference type="VEuPathDB" id="VectorBase:ASIC019094"/>
<dbReference type="AlphaFoldDB" id="A0A084WLE8"/>
<evidence type="ECO:0000313" key="2">
    <source>
        <dbReference type="EMBL" id="KFB51042.1"/>
    </source>
</evidence>
<evidence type="ECO:0000313" key="4">
    <source>
        <dbReference type="Proteomes" id="UP000030765"/>
    </source>
</evidence>
<sequence length="96" mass="10273">MAGGRKRPGTKTPSIGSKMHVAGIRRAKPSRGTINPCAEDGPKLGSGRTPSVPFPSGYFLLLFASARDYMMGLRAAQASSRVAFGVIVFEQRDGRY</sequence>